<dbReference type="GO" id="GO:0005524">
    <property type="term" value="F:ATP binding"/>
    <property type="evidence" value="ECO:0007669"/>
    <property type="project" value="UniProtKB-UniRule"/>
</dbReference>
<reference evidence="6 7" key="1">
    <citation type="submission" date="2016-11" db="EMBL/GenBank/DDBJ databases">
        <authorList>
            <person name="Jaros S."/>
            <person name="Januszkiewicz K."/>
            <person name="Wedrychowicz H."/>
        </authorList>
    </citation>
    <scope>NUCLEOTIDE SEQUENCE [LARGE SCALE GENOMIC DNA]</scope>
    <source>
        <strain evidence="6 7">DSM 21986</strain>
    </source>
</reference>
<dbReference type="RefSeq" id="WP_211483097.1">
    <property type="nucleotide sequence ID" value="NZ_FQUS01000004.1"/>
</dbReference>
<keyword evidence="7" id="KW-1185">Reference proteome</keyword>
<dbReference type="STRING" id="1194090.SAMN05443144_104163"/>
<evidence type="ECO:0000313" key="6">
    <source>
        <dbReference type="EMBL" id="SHE94599.1"/>
    </source>
</evidence>
<protein>
    <submittedName>
        <fullName evidence="6">D-alanine--D-alanine ligase</fullName>
    </submittedName>
</protein>
<evidence type="ECO:0000256" key="1">
    <source>
        <dbReference type="ARBA" id="ARBA00010871"/>
    </source>
</evidence>
<keyword evidence="3" id="KW-0961">Cell wall biogenesis/degradation</keyword>
<dbReference type="InterPro" id="IPR013815">
    <property type="entry name" value="ATP_grasp_subdomain_1"/>
</dbReference>
<dbReference type="InterPro" id="IPR016185">
    <property type="entry name" value="PreATP-grasp_dom_sf"/>
</dbReference>
<dbReference type="Gene3D" id="3.30.470.20">
    <property type="entry name" value="ATP-grasp fold, B domain"/>
    <property type="match status" value="1"/>
</dbReference>
<proteinExistence type="inferred from homology"/>
<dbReference type="GO" id="GO:0008716">
    <property type="term" value="F:D-alanine-D-alanine ligase activity"/>
    <property type="evidence" value="ECO:0007669"/>
    <property type="project" value="InterPro"/>
</dbReference>
<dbReference type="Gene3D" id="3.30.1490.20">
    <property type="entry name" value="ATP-grasp fold, A domain"/>
    <property type="match status" value="1"/>
</dbReference>
<evidence type="ECO:0000256" key="2">
    <source>
        <dbReference type="ARBA" id="ARBA00022598"/>
    </source>
</evidence>
<dbReference type="InterPro" id="IPR011761">
    <property type="entry name" value="ATP-grasp"/>
</dbReference>
<accession>A0A1M4XMA0</accession>
<dbReference type="SUPFAM" id="SSF56059">
    <property type="entry name" value="Glutathione synthetase ATP-binding domain-like"/>
    <property type="match status" value="1"/>
</dbReference>
<keyword evidence="2 6" id="KW-0436">Ligase</keyword>
<dbReference type="PANTHER" id="PTHR23132">
    <property type="entry name" value="D-ALANINE--D-ALANINE LIGASE"/>
    <property type="match status" value="1"/>
</dbReference>
<gene>
    <name evidence="6" type="ORF">SAMN05443144_104163</name>
</gene>
<keyword evidence="4" id="KW-0067">ATP-binding</keyword>
<dbReference type="Gene3D" id="3.40.50.20">
    <property type="match status" value="1"/>
</dbReference>
<evidence type="ECO:0000256" key="3">
    <source>
        <dbReference type="ARBA" id="ARBA00023316"/>
    </source>
</evidence>
<organism evidence="6 7">
    <name type="scientific">Fodinibius roseus</name>
    <dbReference type="NCBI Taxonomy" id="1194090"/>
    <lineage>
        <taxon>Bacteria</taxon>
        <taxon>Pseudomonadati</taxon>
        <taxon>Balneolota</taxon>
        <taxon>Balneolia</taxon>
        <taxon>Balneolales</taxon>
        <taxon>Balneolaceae</taxon>
        <taxon>Fodinibius</taxon>
    </lineage>
</organism>
<dbReference type="PANTHER" id="PTHR23132:SF23">
    <property type="entry name" value="D-ALANINE--D-ALANINE LIGASE B"/>
    <property type="match status" value="1"/>
</dbReference>
<sequence length="338" mass="37759">MGDPNLADAVKPDAKFDTDDFDTIDKLKKALNKLKNYRFSYIDNHSTLITDLQKIKGKTDLVFNLCDEGFSNDAQKELHVPALLEMLNLPYTGSNPQTLAYCYDKSLVRGIATEIGVPVAKASVITAEDNLYELTIPFPVIAKPNFGDSSFGITQKSVAYSIEELAGAILRIKEQFGYSKPVLLEEFLTGAEVSVGVIGNLGNYTIFPVIEEDYSELPEGLPKICGYEAKWITDSPYMQKLKSVKANLPLPVERELINHSLKLFQRLDCKDYCRFDWRLSSSGEPKLLEANPNPGWCWDGHLAKMSSYGGMDYSTMLEAILSAAELRHNPSERLPVRI</sequence>
<comment type="similarity">
    <text evidence="1">Belongs to the D-alanine--D-alanine ligase family.</text>
</comment>
<name>A0A1M4XMA0_9BACT</name>
<dbReference type="InterPro" id="IPR011095">
    <property type="entry name" value="Dala_Dala_lig_C"/>
</dbReference>
<evidence type="ECO:0000313" key="7">
    <source>
        <dbReference type="Proteomes" id="UP000184041"/>
    </source>
</evidence>
<dbReference type="GO" id="GO:0046872">
    <property type="term" value="F:metal ion binding"/>
    <property type="evidence" value="ECO:0007669"/>
    <property type="project" value="InterPro"/>
</dbReference>
<dbReference type="Pfam" id="PF07478">
    <property type="entry name" value="Dala_Dala_lig_C"/>
    <property type="match status" value="1"/>
</dbReference>
<dbReference type="AlphaFoldDB" id="A0A1M4XMA0"/>
<evidence type="ECO:0000256" key="4">
    <source>
        <dbReference type="PROSITE-ProRule" id="PRU00409"/>
    </source>
</evidence>
<evidence type="ECO:0000259" key="5">
    <source>
        <dbReference type="PROSITE" id="PS50975"/>
    </source>
</evidence>
<dbReference type="Proteomes" id="UP000184041">
    <property type="component" value="Unassembled WGS sequence"/>
</dbReference>
<dbReference type="GO" id="GO:0071555">
    <property type="term" value="P:cell wall organization"/>
    <property type="evidence" value="ECO:0007669"/>
    <property type="project" value="UniProtKB-KW"/>
</dbReference>
<dbReference type="EMBL" id="FQUS01000004">
    <property type="protein sequence ID" value="SHE94599.1"/>
    <property type="molecule type" value="Genomic_DNA"/>
</dbReference>
<feature type="domain" description="ATP-grasp" evidence="5">
    <location>
        <begin position="109"/>
        <end position="322"/>
    </location>
</feature>
<keyword evidence="4" id="KW-0547">Nucleotide-binding</keyword>
<dbReference type="SUPFAM" id="SSF52440">
    <property type="entry name" value="PreATP-grasp domain"/>
    <property type="match status" value="1"/>
</dbReference>
<dbReference type="PROSITE" id="PS50975">
    <property type="entry name" value="ATP_GRASP"/>
    <property type="match status" value="1"/>
</dbReference>